<accession>A0A6J4VSV9</accession>
<sequence length="40" mass="4545">MTKSAWQYSKVLTLGLPLELKLVSSLTKFFDNDTIQADQN</sequence>
<evidence type="ECO:0000313" key="1">
    <source>
        <dbReference type="EMBL" id="CAA9584456.1"/>
    </source>
</evidence>
<gene>
    <name evidence="1" type="ORF">AVDCRST_MAG81-3593</name>
</gene>
<dbReference type="AlphaFoldDB" id="A0A6J4VSV9"/>
<name>A0A6J4VSV9_9CYAN</name>
<dbReference type="EMBL" id="CADCWO010000190">
    <property type="protein sequence ID" value="CAA9584456.1"/>
    <property type="molecule type" value="Genomic_DNA"/>
</dbReference>
<proteinExistence type="predicted"/>
<organism evidence="1">
    <name type="scientific">uncultured Synechococcales cyanobacterium</name>
    <dbReference type="NCBI Taxonomy" id="1936017"/>
    <lineage>
        <taxon>Bacteria</taxon>
        <taxon>Bacillati</taxon>
        <taxon>Cyanobacteriota</taxon>
        <taxon>Cyanophyceae</taxon>
        <taxon>Synechococcales</taxon>
        <taxon>environmental samples</taxon>
    </lineage>
</organism>
<reference evidence="1" key="1">
    <citation type="submission" date="2020-02" db="EMBL/GenBank/DDBJ databases">
        <authorList>
            <person name="Meier V. D."/>
        </authorList>
    </citation>
    <scope>NUCLEOTIDE SEQUENCE</scope>
    <source>
        <strain evidence="1">AVDCRST_MAG81</strain>
    </source>
</reference>
<protein>
    <submittedName>
        <fullName evidence="1">Uncharacterized protein</fullName>
    </submittedName>
</protein>